<proteinExistence type="predicted"/>
<feature type="region of interest" description="Disordered" evidence="1">
    <location>
        <begin position="79"/>
        <end position="102"/>
    </location>
</feature>
<organism evidence="2 3">
    <name type="scientific">Saliphagus infecundisoli</name>
    <dbReference type="NCBI Taxonomy" id="1849069"/>
    <lineage>
        <taxon>Archaea</taxon>
        <taxon>Methanobacteriati</taxon>
        <taxon>Methanobacteriota</taxon>
        <taxon>Stenosarchaea group</taxon>
        <taxon>Halobacteria</taxon>
        <taxon>Halobacteriales</taxon>
        <taxon>Natrialbaceae</taxon>
        <taxon>Saliphagus</taxon>
    </lineage>
</organism>
<name>A0ABD5QJ27_9EURY</name>
<dbReference type="Proteomes" id="UP001595925">
    <property type="component" value="Unassembled WGS sequence"/>
</dbReference>
<dbReference type="RefSeq" id="WP_224828212.1">
    <property type="nucleotide sequence ID" value="NZ_JAIVEF010000004.1"/>
</dbReference>
<dbReference type="AlphaFoldDB" id="A0ABD5QJ27"/>
<sequence>MREGDSGRTVMGSTIGRRRFLAAGASAAGVALAGCSAIADFLGGMFLEDVNVFNGTDRELSGSIEMLDPNGDVVLEERFDLPSSESDGDDGGNESDGGDRESMGIYEDVLTDSGEYTVSIELDGVVGGESGATETVEVASPDEEHVTVFVGADEAGDSIVVAVIEEFSDLEEYDDEFSE</sequence>
<gene>
    <name evidence="2" type="ORF">ACFPFO_19010</name>
</gene>
<protein>
    <submittedName>
        <fullName evidence="2">Uncharacterized protein</fullName>
    </submittedName>
</protein>
<comment type="caution">
    <text evidence="2">The sequence shown here is derived from an EMBL/GenBank/DDBJ whole genome shotgun (WGS) entry which is preliminary data.</text>
</comment>
<dbReference type="EMBL" id="JBHSJG010000054">
    <property type="protein sequence ID" value="MFC4989811.1"/>
    <property type="molecule type" value="Genomic_DNA"/>
</dbReference>
<dbReference type="PROSITE" id="PS51257">
    <property type="entry name" value="PROKAR_LIPOPROTEIN"/>
    <property type="match status" value="1"/>
</dbReference>
<evidence type="ECO:0000256" key="1">
    <source>
        <dbReference type="SAM" id="MobiDB-lite"/>
    </source>
</evidence>
<accession>A0ABD5QJ27</accession>
<dbReference type="PROSITE" id="PS51318">
    <property type="entry name" value="TAT"/>
    <property type="match status" value="1"/>
</dbReference>
<reference evidence="2 3" key="1">
    <citation type="journal article" date="2019" name="Int. J. Syst. Evol. Microbiol.">
        <title>The Global Catalogue of Microorganisms (GCM) 10K type strain sequencing project: providing services to taxonomists for standard genome sequencing and annotation.</title>
        <authorList>
            <consortium name="The Broad Institute Genomics Platform"/>
            <consortium name="The Broad Institute Genome Sequencing Center for Infectious Disease"/>
            <person name="Wu L."/>
            <person name="Ma J."/>
        </authorList>
    </citation>
    <scope>NUCLEOTIDE SEQUENCE [LARGE SCALE GENOMIC DNA]</scope>
    <source>
        <strain evidence="2 3">CGMCC 1.15824</strain>
    </source>
</reference>
<evidence type="ECO:0000313" key="3">
    <source>
        <dbReference type="Proteomes" id="UP001595925"/>
    </source>
</evidence>
<dbReference type="InterPro" id="IPR006311">
    <property type="entry name" value="TAT_signal"/>
</dbReference>
<evidence type="ECO:0000313" key="2">
    <source>
        <dbReference type="EMBL" id="MFC4989811.1"/>
    </source>
</evidence>
<keyword evidence="3" id="KW-1185">Reference proteome</keyword>